<dbReference type="AlphaFoldDB" id="A0A195EJ05"/>
<accession>A0A195EJ05</accession>
<reference evidence="2 3" key="1">
    <citation type="submission" date="2015-09" db="EMBL/GenBank/DDBJ databases">
        <title>Trachymyrmex cornetzi WGS genome.</title>
        <authorList>
            <person name="Nygaard S."/>
            <person name="Hu H."/>
            <person name="Boomsma J."/>
            <person name="Zhang G."/>
        </authorList>
    </citation>
    <scope>NUCLEOTIDE SEQUENCE [LARGE SCALE GENOMIC DNA]</scope>
    <source>
        <strain evidence="2">Tcor2-1</strain>
        <tissue evidence="2">Whole body</tissue>
    </source>
</reference>
<keyword evidence="3" id="KW-1185">Reference proteome</keyword>
<name>A0A195EJ05_9HYME</name>
<dbReference type="Proteomes" id="UP000078492">
    <property type="component" value="Unassembled WGS sequence"/>
</dbReference>
<feature type="region of interest" description="Disordered" evidence="1">
    <location>
        <begin position="1"/>
        <end position="30"/>
    </location>
</feature>
<feature type="compositionally biased region" description="Basic residues" evidence="1">
    <location>
        <begin position="1"/>
        <end position="22"/>
    </location>
</feature>
<sequence>MEKKRKRNYAKKRRRVPPHRRNNLSASVSRPRERLCMIYSRIRRNTGGAREREREGGAHVRGLNPVELRRPGTEGI</sequence>
<dbReference type="EMBL" id="KQ978881">
    <property type="protein sequence ID" value="KYN27844.1"/>
    <property type="molecule type" value="Genomic_DNA"/>
</dbReference>
<proteinExistence type="predicted"/>
<evidence type="ECO:0000313" key="3">
    <source>
        <dbReference type="Proteomes" id="UP000078492"/>
    </source>
</evidence>
<organism evidence="2 3">
    <name type="scientific">Trachymyrmex cornetzi</name>
    <dbReference type="NCBI Taxonomy" id="471704"/>
    <lineage>
        <taxon>Eukaryota</taxon>
        <taxon>Metazoa</taxon>
        <taxon>Ecdysozoa</taxon>
        <taxon>Arthropoda</taxon>
        <taxon>Hexapoda</taxon>
        <taxon>Insecta</taxon>
        <taxon>Pterygota</taxon>
        <taxon>Neoptera</taxon>
        <taxon>Endopterygota</taxon>
        <taxon>Hymenoptera</taxon>
        <taxon>Apocrita</taxon>
        <taxon>Aculeata</taxon>
        <taxon>Formicoidea</taxon>
        <taxon>Formicidae</taxon>
        <taxon>Myrmicinae</taxon>
        <taxon>Trachymyrmex</taxon>
    </lineage>
</organism>
<gene>
    <name evidence="2" type="ORF">ALC57_02909</name>
</gene>
<feature type="compositionally biased region" description="Basic and acidic residues" evidence="1">
    <location>
        <begin position="67"/>
        <end position="76"/>
    </location>
</feature>
<protein>
    <submittedName>
        <fullName evidence="2">Uncharacterized protein</fullName>
    </submittedName>
</protein>
<evidence type="ECO:0000313" key="2">
    <source>
        <dbReference type="EMBL" id="KYN27844.1"/>
    </source>
</evidence>
<evidence type="ECO:0000256" key="1">
    <source>
        <dbReference type="SAM" id="MobiDB-lite"/>
    </source>
</evidence>
<feature type="compositionally biased region" description="Basic and acidic residues" evidence="1">
    <location>
        <begin position="49"/>
        <end position="58"/>
    </location>
</feature>
<feature type="region of interest" description="Disordered" evidence="1">
    <location>
        <begin position="45"/>
        <end position="76"/>
    </location>
</feature>